<evidence type="ECO:0000313" key="3">
    <source>
        <dbReference type="EMBL" id="SUZ48753.1"/>
    </source>
</evidence>
<dbReference type="AlphaFoldDB" id="A0A381N577"/>
<dbReference type="PANTHER" id="PTHR43674">
    <property type="entry name" value="NITRILASE C965.09-RELATED"/>
    <property type="match status" value="1"/>
</dbReference>
<accession>A0A381N577</accession>
<dbReference type="InterPro" id="IPR003010">
    <property type="entry name" value="C-N_Hydrolase"/>
</dbReference>
<dbReference type="GO" id="GO:0016811">
    <property type="term" value="F:hydrolase activity, acting on carbon-nitrogen (but not peptide) bonds, in linear amides"/>
    <property type="evidence" value="ECO:0007669"/>
    <property type="project" value="TreeGrafter"/>
</dbReference>
<dbReference type="Pfam" id="PF00795">
    <property type="entry name" value="CN_hydrolase"/>
    <property type="match status" value="1"/>
</dbReference>
<dbReference type="InterPro" id="IPR050345">
    <property type="entry name" value="Aliph_Amidase/BUP"/>
</dbReference>
<gene>
    <name evidence="3" type="ORF">METZ01_LOCUS1607</name>
</gene>
<dbReference type="InterPro" id="IPR036526">
    <property type="entry name" value="C-N_Hydrolase_sf"/>
</dbReference>
<reference evidence="3" key="1">
    <citation type="submission" date="2018-05" db="EMBL/GenBank/DDBJ databases">
        <authorList>
            <person name="Lanie J.A."/>
            <person name="Ng W.-L."/>
            <person name="Kazmierczak K.M."/>
            <person name="Andrzejewski T.M."/>
            <person name="Davidsen T.M."/>
            <person name="Wayne K.J."/>
            <person name="Tettelin H."/>
            <person name="Glass J.I."/>
            <person name="Rusch D."/>
            <person name="Podicherti R."/>
            <person name="Tsui H.-C.T."/>
            <person name="Winkler M.E."/>
        </authorList>
    </citation>
    <scope>NUCLEOTIDE SEQUENCE</scope>
</reference>
<keyword evidence="1" id="KW-0378">Hydrolase</keyword>
<evidence type="ECO:0000259" key="2">
    <source>
        <dbReference type="PROSITE" id="PS50263"/>
    </source>
</evidence>
<dbReference type="PANTHER" id="PTHR43674:SF16">
    <property type="entry name" value="CARBON-NITROGEN FAMILY, PUTATIVE (AFU_ORTHOLOGUE AFUA_5G02350)-RELATED"/>
    <property type="match status" value="1"/>
</dbReference>
<organism evidence="3">
    <name type="scientific">marine metagenome</name>
    <dbReference type="NCBI Taxonomy" id="408172"/>
    <lineage>
        <taxon>unclassified sequences</taxon>
        <taxon>metagenomes</taxon>
        <taxon>ecological metagenomes</taxon>
    </lineage>
</organism>
<evidence type="ECO:0000256" key="1">
    <source>
        <dbReference type="ARBA" id="ARBA00022801"/>
    </source>
</evidence>
<protein>
    <recommendedName>
        <fullName evidence="2">CN hydrolase domain-containing protein</fullName>
    </recommendedName>
</protein>
<proteinExistence type="predicted"/>
<name>A0A381N577_9ZZZZ</name>
<feature type="domain" description="CN hydrolase" evidence="2">
    <location>
        <begin position="52"/>
        <end position="321"/>
    </location>
</feature>
<dbReference type="SUPFAM" id="SSF56317">
    <property type="entry name" value="Carbon-nitrogen hydrolase"/>
    <property type="match status" value="1"/>
</dbReference>
<sequence length="379" mass="43180">MGSATNPNIYAIVSNKLIRLRNKFMPSENKEKRAMVRGDGTYPTVPLKKDTISIAIAQTRVKGVDGKTPHKGIRKNLDYLLECIDIAQGFGGRSDLICFHEFPITGFSNWSKEEHYKVAIEIPGAETEEIGKKCKEHGCYIVFGTYAKDPDWPEHILHLMVMIDPEGDVVAKHWKQRNVRGMFPGSEQYTSAIYDVYDRFIEMYGQDQVIPVVQTDIGNIAMSAVQFEPELFRCMAFKGAEIICRVATGGFEYEDMRLTSYHNSLYTLIANNSINTGERNPGFFDDSNYGGPGRSAIFGPRGIEIAKAGAFETKIAASIPIKAFREKHRIPDLHLTLYQPVFDQYQERYDSGLYLKTLPKNKQDAYKRFLENARWVHYW</sequence>
<dbReference type="PROSITE" id="PS50263">
    <property type="entry name" value="CN_HYDROLASE"/>
    <property type="match status" value="1"/>
</dbReference>
<dbReference type="Gene3D" id="3.60.110.10">
    <property type="entry name" value="Carbon-nitrogen hydrolase"/>
    <property type="match status" value="1"/>
</dbReference>
<dbReference type="EMBL" id="UINC01000084">
    <property type="protein sequence ID" value="SUZ48753.1"/>
    <property type="molecule type" value="Genomic_DNA"/>
</dbReference>